<sequence length="255" mass="30079">MADPVKISGVIITYNEERNIEACISSMIDIVDEVVVVDSYSKDQTEEICKRLGVKFVQHAFEGHIEQKNYAMNQASYDHILSLDADERVSEKMKASIQAVKDNWQADGYIFNRFNNYCGAWLRRSWYPDKKLRLWDRRKGQWGGTNPHDKVIVSGKTEKLKGDILHYAYENLEEHYEQIKKFAIIAAHAKFEKGKKANFIFHVILSPLYKFFRKYVLRLGFLDGYYGFIFSGLTAYLNFMKYLRLWELNRNQKRR</sequence>
<keyword evidence="2" id="KW-0812">Transmembrane</keyword>
<name>A0A937G1I5_9BACT</name>
<dbReference type="Proteomes" id="UP000614216">
    <property type="component" value="Unassembled WGS sequence"/>
</dbReference>
<dbReference type="EMBL" id="JAEUGD010000066">
    <property type="protein sequence ID" value="MBL6448957.1"/>
    <property type="molecule type" value="Genomic_DNA"/>
</dbReference>
<proteinExistence type="inferred from homology"/>
<evidence type="ECO:0000259" key="3">
    <source>
        <dbReference type="Pfam" id="PF00535"/>
    </source>
</evidence>
<keyword evidence="2" id="KW-1133">Transmembrane helix</keyword>
<dbReference type="PANTHER" id="PTHR43630">
    <property type="entry name" value="POLY-BETA-1,6-N-ACETYL-D-GLUCOSAMINE SYNTHASE"/>
    <property type="match status" value="1"/>
</dbReference>
<evidence type="ECO:0000256" key="2">
    <source>
        <dbReference type="SAM" id="Phobius"/>
    </source>
</evidence>
<feature type="transmembrane region" description="Helical" evidence="2">
    <location>
        <begin position="224"/>
        <end position="245"/>
    </location>
</feature>
<comment type="caution">
    <text evidence="4">The sequence shown here is derived from an EMBL/GenBank/DDBJ whole genome shotgun (WGS) entry which is preliminary data.</text>
</comment>
<protein>
    <submittedName>
        <fullName evidence="4">Glycosyltransferase family 2 protein</fullName>
    </submittedName>
</protein>
<dbReference type="RefSeq" id="WP_202858493.1">
    <property type="nucleotide sequence ID" value="NZ_JAEUGD010000066.1"/>
</dbReference>
<dbReference type="PANTHER" id="PTHR43630:SF2">
    <property type="entry name" value="GLYCOSYLTRANSFERASE"/>
    <property type="match status" value="1"/>
</dbReference>
<evidence type="ECO:0000256" key="1">
    <source>
        <dbReference type="ARBA" id="ARBA00038494"/>
    </source>
</evidence>
<feature type="domain" description="Glycosyltransferase 2-like" evidence="3">
    <location>
        <begin position="10"/>
        <end position="137"/>
    </location>
</feature>
<dbReference type="InterPro" id="IPR001173">
    <property type="entry name" value="Glyco_trans_2-like"/>
</dbReference>
<dbReference type="Gene3D" id="3.90.550.10">
    <property type="entry name" value="Spore Coat Polysaccharide Biosynthesis Protein SpsA, Chain A"/>
    <property type="match status" value="1"/>
</dbReference>
<dbReference type="SUPFAM" id="SSF53448">
    <property type="entry name" value="Nucleotide-diphospho-sugar transferases"/>
    <property type="match status" value="1"/>
</dbReference>
<evidence type="ECO:0000313" key="5">
    <source>
        <dbReference type="Proteomes" id="UP000614216"/>
    </source>
</evidence>
<dbReference type="Pfam" id="PF00535">
    <property type="entry name" value="Glycos_transf_2"/>
    <property type="match status" value="1"/>
</dbReference>
<accession>A0A937G1I5</accession>
<gene>
    <name evidence="4" type="ORF">JMN32_21785</name>
</gene>
<dbReference type="CDD" id="cd02511">
    <property type="entry name" value="Beta4Glucosyltransferase"/>
    <property type="match status" value="1"/>
</dbReference>
<evidence type="ECO:0000313" key="4">
    <source>
        <dbReference type="EMBL" id="MBL6448957.1"/>
    </source>
</evidence>
<dbReference type="InterPro" id="IPR029044">
    <property type="entry name" value="Nucleotide-diphossugar_trans"/>
</dbReference>
<comment type="similarity">
    <text evidence="1">Belongs to the glycosyltransferase 2 family. WaaE/KdtX subfamily.</text>
</comment>
<keyword evidence="2" id="KW-0472">Membrane</keyword>
<reference evidence="4" key="1">
    <citation type="submission" date="2021-01" db="EMBL/GenBank/DDBJ databases">
        <title>Fulvivirga kasyanovii gen. nov., sp nov., a novel member of the phylum Bacteroidetes isolated from seawater in a mussel farm.</title>
        <authorList>
            <person name="Zhao L.-H."/>
            <person name="Wang Z.-J."/>
        </authorList>
    </citation>
    <scope>NUCLEOTIDE SEQUENCE</scope>
    <source>
        <strain evidence="4">29W222</strain>
    </source>
</reference>
<organism evidence="4 5">
    <name type="scientific">Fulvivirga marina</name>
    <dbReference type="NCBI Taxonomy" id="2494733"/>
    <lineage>
        <taxon>Bacteria</taxon>
        <taxon>Pseudomonadati</taxon>
        <taxon>Bacteroidota</taxon>
        <taxon>Cytophagia</taxon>
        <taxon>Cytophagales</taxon>
        <taxon>Fulvivirgaceae</taxon>
        <taxon>Fulvivirga</taxon>
    </lineage>
</organism>
<keyword evidence="5" id="KW-1185">Reference proteome</keyword>
<dbReference type="AlphaFoldDB" id="A0A937G1I5"/>